<sequence>MTQRVDDFEGDDKRYIAYLEGEIRRLRQSPNTEDNQLRPQPSSKESPPTSPAWRRHADALIKRTPPALAWWSALRSEGIYDVMYDGVAVAFLLGERSTPATANHASTICDESMTGDELALLRHVAHYAATATQRRLTASVATRLVNFQLVLVLSACAVIRAVAQPTVSEHHILGIVKICLGDISDQYCRRMMDTAVYVNKLIDLLNAHGWDGRGAELLLWWNRAPSFYYSLSRSSKESLEYLSNELTKPEFTQNVGVPSEWTPFFLPGLVSQITQKEYQ</sequence>
<comment type="caution">
    <text evidence="2">The sequence shown here is derived from an EMBL/GenBank/DDBJ whole genome shotgun (WGS) entry which is preliminary data.</text>
</comment>
<dbReference type="EMBL" id="JAVRRT010000029">
    <property type="protein sequence ID" value="KAK5163027.1"/>
    <property type="molecule type" value="Genomic_DNA"/>
</dbReference>
<name>A0AAV9NTT3_9PEZI</name>
<dbReference type="AlphaFoldDB" id="A0AAV9NTT3"/>
<evidence type="ECO:0000313" key="3">
    <source>
        <dbReference type="Proteomes" id="UP001337655"/>
    </source>
</evidence>
<evidence type="ECO:0000313" key="2">
    <source>
        <dbReference type="EMBL" id="KAK5163027.1"/>
    </source>
</evidence>
<accession>A0AAV9NTT3</accession>
<gene>
    <name evidence="2" type="ORF">LTR77_010961</name>
</gene>
<keyword evidence="3" id="KW-1185">Reference proteome</keyword>
<evidence type="ECO:0000256" key="1">
    <source>
        <dbReference type="SAM" id="MobiDB-lite"/>
    </source>
</evidence>
<feature type="compositionally biased region" description="Polar residues" evidence="1">
    <location>
        <begin position="28"/>
        <end position="47"/>
    </location>
</feature>
<reference evidence="2 3" key="1">
    <citation type="submission" date="2023-08" db="EMBL/GenBank/DDBJ databases">
        <title>Black Yeasts Isolated from many extreme environments.</title>
        <authorList>
            <person name="Coleine C."/>
            <person name="Stajich J.E."/>
            <person name="Selbmann L."/>
        </authorList>
    </citation>
    <scope>NUCLEOTIDE SEQUENCE [LARGE SCALE GENOMIC DNA]</scope>
    <source>
        <strain evidence="2 3">CCFEE 5935</strain>
    </source>
</reference>
<feature type="region of interest" description="Disordered" evidence="1">
    <location>
        <begin position="26"/>
        <end position="54"/>
    </location>
</feature>
<dbReference type="Proteomes" id="UP001337655">
    <property type="component" value="Unassembled WGS sequence"/>
</dbReference>
<dbReference type="RefSeq" id="XP_064653597.1">
    <property type="nucleotide sequence ID" value="XM_064808177.1"/>
</dbReference>
<proteinExistence type="predicted"/>
<organism evidence="2 3">
    <name type="scientific">Saxophila tyrrhenica</name>
    <dbReference type="NCBI Taxonomy" id="1690608"/>
    <lineage>
        <taxon>Eukaryota</taxon>
        <taxon>Fungi</taxon>
        <taxon>Dikarya</taxon>
        <taxon>Ascomycota</taxon>
        <taxon>Pezizomycotina</taxon>
        <taxon>Dothideomycetes</taxon>
        <taxon>Dothideomycetidae</taxon>
        <taxon>Mycosphaerellales</taxon>
        <taxon>Extremaceae</taxon>
        <taxon>Saxophila</taxon>
    </lineage>
</organism>
<dbReference type="GeneID" id="89932285"/>
<protein>
    <submittedName>
        <fullName evidence="2">Uncharacterized protein</fullName>
    </submittedName>
</protein>